<dbReference type="InterPro" id="IPR011032">
    <property type="entry name" value="GroES-like_sf"/>
</dbReference>
<dbReference type="SMART" id="SM00829">
    <property type="entry name" value="PKS_ER"/>
    <property type="match status" value="1"/>
</dbReference>
<dbReference type="eggNOG" id="COG2130">
    <property type="taxonomic scope" value="Bacteria"/>
</dbReference>
<dbReference type="EMBL" id="AMGO01000012">
    <property type="protein sequence ID" value="EKE44919.1"/>
    <property type="molecule type" value="Genomic_DNA"/>
</dbReference>
<sequence length="345" mass="36580">MTERRAILLASRPQGEPTADNFRLETATLPDPGKGEILVRTIWLSLDPYMRGRMDDAKSYADPVELGDVMGGQGVGQVLASRHDGFAEGDIVVGMTGWADHAILRGDEARKLDPSRAPVQTALSVLGMTGLTAWAGLTEILHAKKGQTLAIGAATGAVGTVAAQLAKARGLTVIGIAGGEEKCRYATDELGMDACIDHHAHDDGKAMAKAIGDAAPQGIDLYFENVGGKTLAGIVPNMNRDGRIAICGMVAWYSGKNLDHAMPLPAVWRAILVNRLTVQGFLVSDHMHRMDDFVAELAPMVKDGRLKHREDVTEGLENAPQAFLAMLGGGNFGKTLVRVGPDGDA</sequence>
<dbReference type="Gene3D" id="3.90.180.10">
    <property type="entry name" value="Medium-chain alcohol dehydrogenases, catalytic domain"/>
    <property type="match status" value="1"/>
</dbReference>
<dbReference type="RefSeq" id="WP_007426107.1">
    <property type="nucleotide sequence ID" value="NZ_AMGO01000012.1"/>
</dbReference>
<name>K2HQ09_9RHOB</name>
<dbReference type="OrthoDB" id="9805663at2"/>
<comment type="caution">
    <text evidence="3">The sequence shown here is derived from an EMBL/GenBank/DDBJ whole genome shotgun (WGS) entry which is preliminary data.</text>
</comment>
<dbReference type="GO" id="GO:0016628">
    <property type="term" value="F:oxidoreductase activity, acting on the CH-CH group of donors, NAD or NADP as acceptor"/>
    <property type="evidence" value="ECO:0007669"/>
    <property type="project" value="InterPro"/>
</dbReference>
<protein>
    <submittedName>
        <fullName evidence="3">NADP-dependent oxidoreductase, L4bD family protein</fullName>
    </submittedName>
</protein>
<dbReference type="Gene3D" id="3.40.50.720">
    <property type="entry name" value="NAD(P)-binding Rossmann-like Domain"/>
    <property type="match status" value="1"/>
</dbReference>
<gene>
    <name evidence="3" type="ORF">OCGS_0954</name>
</gene>
<keyword evidence="1" id="KW-0560">Oxidoreductase</keyword>
<dbReference type="PANTHER" id="PTHR43205">
    <property type="entry name" value="PROSTAGLANDIN REDUCTASE"/>
    <property type="match status" value="1"/>
</dbReference>
<dbReference type="InterPro" id="IPR036291">
    <property type="entry name" value="NAD(P)-bd_dom_sf"/>
</dbReference>
<feature type="domain" description="Enoyl reductase (ER)" evidence="2">
    <location>
        <begin position="18"/>
        <end position="337"/>
    </location>
</feature>
<evidence type="ECO:0000313" key="4">
    <source>
        <dbReference type="Proteomes" id="UP000006765"/>
    </source>
</evidence>
<keyword evidence="4" id="KW-1185">Reference proteome</keyword>
<evidence type="ECO:0000256" key="1">
    <source>
        <dbReference type="ARBA" id="ARBA00023002"/>
    </source>
</evidence>
<dbReference type="Proteomes" id="UP000006765">
    <property type="component" value="Unassembled WGS sequence"/>
</dbReference>
<dbReference type="PANTHER" id="PTHR43205:SF7">
    <property type="entry name" value="PROSTAGLANDIN REDUCTASE 1"/>
    <property type="match status" value="1"/>
</dbReference>
<dbReference type="InterPro" id="IPR045010">
    <property type="entry name" value="MDR_fam"/>
</dbReference>
<dbReference type="CDD" id="cd05288">
    <property type="entry name" value="PGDH"/>
    <property type="match status" value="1"/>
</dbReference>
<dbReference type="SUPFAM" id="SSF50129">
    <property type="entry name" value="GroES-like"/>
    <property type="match status" value="2"/>
</dbReference>
<reference evidence="3 4" key="1">
    <citation type="journal article" date="2012" name="J. Bacteriol.">
        <title>Draft Genome Sequence of Oceaniovalibus guishaninsula JLT2003T.</title>
        <authorList>
            <person name="Tang K."/>
            <person name="Liu K."/>
            <person name="Jiao N."/>
        </authorList>
    </citation>
    <scope>NUCLEOTIDE SEQUENCE [LARGE SCALE GENOMIC DNA]</scope>
    <source>
        <strain evidence="3 4">JLT2003</strain>
    </source>
</reference>
<dbReference type="Pfam" id="PF00107">
    <property type="entry name" value="ADH_zinc_N"/>
    <property type="match status" value="1"/>
</dbReference>
<evidence type="ECO:0000313" key="3">
    <source>
        <dbReference type="EMBL" id="EKE44919.1"/>
    </source>
</evidence>
<organism evidence="3 4">
    <name type="scientific">Oceaniovalibus guishaninsula JLT2003</name>
    <dbReference type="NCBI Taxonomy" id="1231392"/>
    <lineage>
        <taxon>Bacteria</taxon>
        <taxon>Pseudomonadati</taxon>
        <taxon>Pseudomonadota</taxon>
        <taxon>Alphaproteobacteria</taxon>
        <taxon>Rhodobacterales</taxon>
        <taxon>Roseobacteraceae</taxon>
        <taxon>Oceaniovalibus</taxon>
    </lineage>
</organism>
<dbReference type="InterPro" id="IPR013149">
    <property type="entry name" value="ADH-like_C"/>
</dbReference>
<dbReference type="PATRIC" id="fig|1231392.3.peg.959"/>
<dbReference type="Pfam" id="PF16884">
    <property type="entry name" value="ADH_N_2"/>
    <property type="match status" value="1"/>
</dbReference>
<dbReference type="STRING" id="1231392.OCGS_0954"/>
<dbReference type="FunFam" id="3.40.50.720:FF:000121">
    <property type="entry name" value="Prostaglandin reductase 2"/>
    <property type="match status" value="1"/>
</dbReference>
<accession>K2HQ09</accession>
<dbReference type="InterPro" id="IPR020843">
    <property type="entry name" value="ER"/>
</dbReference>
<evidence type="ECO:0000259" key="2">
    <source>
        <dbReference type="SMART" id="SM00829"/>
    </source>
</evidence>
<dbReference type="InterPro" id="IPR041694">
    <property type="entry name" value="ADH_N_2"/>
</dbReference>
<dbReference type="AlphaFoldDB" id="K2HQ09"/>
<dbReference type="SUPFAM" id="SSF51735">
    <property type="entry name" value="NAD(P)-binding Rossmann-fold domains"/>
    <property type="match status" value="1"/>
</dbReference>
<proteinExistence type="predicted"/>